<evidence type="ECO:0000256" key="1">
    <source>
        <dbReference type="SAM" id="MobiDB-lite"/>
    </source>
</evidence>
<evidence type="ECO:0000313" key="3">
    <source>
        <dbReference type="Proteomes" id="UP000094065"/>
    </source>
</evidence>
<dbReference type="AlphaFoldDB" id="A0A1E3HA19"/>
<comment type="caution">
    <text evidence="2">The sequence shown here is derived from an EMBL/GenBank/DDBJ whole genome shotgun (WGS) entry which is preliminary data.</text>
</comment>
<reference evidence="2 3" key="1">
    <citation type="submission" date="2016-06" db="EMBL/GenBank/DDBJ databases">
        <title>Evolution of pathogenesis and genome organization in the Tremellales.</title>
        <authorList>
            <person name="Cuomo C."/>
            <person name="Litvintseva A."/>
            <person name="Heitman J."/>
            <person name="Chen Y."/>
            <person name="Sun S."/>
            <person name="Springer D."/>
            <person name="Dromer F."/>
            <person name="Young S."/>
            <person name="Zeng Q."/>
            <person name="Chapman S."/>
            <person name="Gujja S."/>
            <person name="Saif S."/>
            <person name="Birren B."/>
        </authorList>
    </citation>
    <scope>NUCLEOTIDE SEQUENCE [LARGE SCALE GENOMIC DNA]</scope>
    <source>
        <strain evidence="2 3">CBS 6039</strain>
    </source>
</reference>
<dbReference type="Proteomes" id="UP000094065">
    <property type="component" value="Unassembled WGS sequence"/>
</dbReference>
<name>A0A1E3HA19_9TREE</name>
<keyword evidence="3" id="KW-1185">Reference proteome</keyword>
<dbReference type="OrthoDB" id="10300964at2759"/>
<protein>
    <submittedName>
        <fullName evidence="2">Uncharacterized protein</fullName>
    </submittedName>
</protein>
<dbReference type="EMBL" id="AWGJ01000013">
    <property type="protein sequence ID" value="ODN73179.1"/>
    <property type="molecule type" value="Genomic_DNA"/>
</dbReference>
<feature type="compositionally biased region" description="Acidic residues" evidence="1">
    <location>
        <begin position="580"/>
        <end position="589"/>
    </location>
</feature>
<organism evidence="2 3">
    <name type="scientific">Cryptococcus amylolentus CBS 6039</name>
    <dbReference type="NCBI Taxonomy" id="1295533"/>
    <lineage>
        <taxon>Eukaryota</taxon>
        <taxon>Fungi</taxon>
        <taxon>Dikarya</taxon>
        <taxon>Basidiomycota</taxon>
        <taxon>Agaricomycotina</taxon>
        <taxon>Tremellomycetes</taxon>
        <taxon>Tremellales</taxon>
        <taxon>Cryptococcaceae</taxon>
        <taxon>Cryptococcus</taxon>
    </lineage>
</organism>
<proteinExistence type="predicted"/>
<accession>A0A1E3HA19</accession>
<feature type="region of interest" description="Disordered" evidence="1">
    <location>
        <begin position="564"/>
        <end position="645"/>
    </location>
</feature>
<evidence type="ECO:0000313" key="2">
    <source>
        <dbReference type="EMBL" id="ODN73179.1"/>
    </source>
</evidence>
<dbReference type="GeneID" id="30159049"/>
<sequence length="645" mass="73245">MEAHYLHLANLDYLKKELDHTVATLDRLSRKGLLDPTRDYRTLTNRAAKSLTNAAGRLVSKDPDAVLHNGHREWNAADASRWANHVHLEADELETRGQMYYGKRPQDDEDANEEVIAHMNGTIQKLKDRPTPPGTDVLQEFLQLRHVSDGLRSQIISEQTLPVLVNRIYDDLAVAHPPRVSAAPSTRKNKNTIKWDHSFSDIEGARARLSASKRWPGDVRSFHRLEASVDELHTVLSEEHEKMFQRRHYQHLFNHPDGANVEMYNSSRIGDLGELLTNRIKHLHGSLNNLKDGWTQVTGHPGDFSVELGDPHDTMEDSGIANFGIPGYMILHSNGFDRVSQKLDTLVEGFKYEPETTVFRPSIAQSYLRSLVGLRDQVHARYDDFLRNYSRGGDVLEEGAERTKLLDNFNRTTRQLMASNRDAARSLVMKNDQTSRIETKYDEKIESLVRSLHNKVKEGRDEYERIHDEEGTSQSRVDSYRASADFCAAEGFLKEHYPTGNDNSNAKSQQQQRQLDVIAAKQFLDMAWEASRNTEEEPVEELLDEMSLAPPEQDRPTAQLSLETGHTATSEPWKSAFNWADDEDDEEWWKEEMSKLSKPKTGQSNEDETLGAPSTSGERSDVSVPATERANAWLGSVPASRRLFG</sequence>
<gene>
    <name evidence="2" type="ORF">L202_07740</name>
</gene>
<dbReference type="RefSeq" id="XP_018989091.1">
    <property type="nucleotide sequence ID" value="XM_019142520.1"/>
</dbReference>